<dbReference type="Proteomes" id="UP000078046">
    <property type="component" value="Unassembled WGS sequence"/>
</dbReference>
<proteinExistence type="inferred from homology"/>
<evidence type="ECO:0000313" key="9">
    <source>
        <dbReference type="EMBL" id="OAF68698.1"/>
    </source>
</evidence>
<keyword evidence="4" id="KW-0677">Repeat</keyword>
<name>A0A177B357_9BILA</name>
<accession>A0A177B357</accession>
<dbReference type="Pfam" id="PF00400">
    <property type="entry name" value="WD40"/>
    <property type="match status" value="2"/>
</dbReference>
<organism evidence="9 10">
    <name type="scientific">Intoshia linei</name>
    <dbReference type="NCBI Taxonomy" id="1819745"/>
    <lineage>
        <taxon>Eukaryota</taxon>
        <taxon>Metazoa</taxon>
        <taxon>Spiralia</taxon>
        <taxon>Lophotrochozoa</taxon>
        <taxon>Mesozoa</taxon>
        <taxon>Orthonectida</taxon>
        <taxon>Rhopaluridae</taxon>
        <taxon>Intoshia</taxon>
    </lineage>
</organism>
<dbReference type="Pfam" id="PF04158">
    <property type="entry name" value="Sof1"/>
    <property type="match status" value="1"/>
</dbReference>
<dbReference type="OrthoDB" id="10249065at2759"/>
<dbReference type="EMBL" id="LWCA01000402">
    <property type="protein sequence ID" value="OAF68698.1"/>
    <property type="molecule type" value="Genomic_DNA"/>
</dbReference>
<evidence type="ECO:0000256" key="6">
    <source>
        <dbReference type="ARBA" id="ARBA00023274"/>
    </source>
</evidence>
<dbReference type="GO" id="GO:0032040">
    <property type="term" value="C:small-subunit processome"/>
    <property type="evidence" value="ECO:0007669"/>
    <property type="project" value="TreeGrafter"/>
</dbReference>
<evidence type="ECO:0000313" key="10">
    <source>
        <dbReference type="Proteomes" id="UP000078046"/>
    </source>
</evidence>
<feature type="region of interest" description="Disordered" evidence="7">
    <location>
        <begin position="408"/>
        <end position="431"/>
    </location>
</feature>
<keyword evidence="10" id="KW-1185">Reference proteome</keyword>
<dbReference type="PANTHER" id="PTHR22851:SF0">
    <property type="entry name" value="DDB1- AND CUL4-ASSOCIATED FACTOR 13"/>
    <property type="match status" value="1"/>
</dbReference>
<comment type="caution">
    <text evidence="9">The sequence shown here is derived from an EMBL/GenBank/DDBJ whole genome shotgun (WGS) entry which is preliminary data.</text>
</comment>
<evidence type="ECO:0000256" key="2">
    <source>
        <dbReference type="ARBA" id="ARBA00005649"/>
    </source>
</evidence>
<dbReference type="InterPro" id="IPR015943">
    <property type="entry name" value="WD40/YVTN_repeat-like_dom_sf"/>
</dbReference>
<feature type="domain" description="Sof1-like protein" evidence="8">
    <location>
        <begin position="342"/>
        <end position="426"/>
    </location>
</feature>
<evidence type="ECO:0000256" key="1">
    <source>
        <dbReference type="ARBA" id="ARBA00004604"/>
    </source>
</evidence>
<gene>
    <name evidence="9" type="ORF">A3Q56_03570</name>
</gene>
<evidence type="ECO:0000259" key="8">
    <source>
        <dbReference type="Pfam" id="PF04158"/>
    </source>
</evidence>
<evidence type="ECO:0000256" key="5">
    <source>
        <dbReference type="ARBA" id="ARBA00023242"/>
    </source>
</evidence>
<evidence type="ECO:0000256" key="4">
    <source>
        <dbReference type="ARBA" id="ARBA00022737"/>
    </source>
</evidence>
<comment type="similarity">
    <text evidence="2">Belongs to the WD repeat DCAF13/WDSOF1 family.</text>
</comment>
<dbReference type="GO" id="GO:0000462">
    <property type="term" value="P:maturation of SSU-rRNA from tricistronic rRNA transcript (SSU-rRNA, 5.8S rRNA, LSU-rRNA)"/>
    <property type="evidence" value="ECO:0007669"/>
    <property type="project" value="TreeGrafter"/>
</dbReference>
<evidence type="ECO:0000256" key="7">
    <source>
        <dbReference type="SAM" id="MobiDB-lite"/>
    </source>
</evidence>
<dbReference type="InterPro" id="IPR007287">
    <property type="entry name" value="Sof1"/>
</dbReference>
<dbReference type="PANTHER" id="PTHR22851">
    <property type="entry name" value="U3 SMALL NUCLEOLAR RNA U3 SNORNA ASSOCIATED PROTEIN"/>
    <property type="match status" value="1"/>
</dbReference>
<keyword evidence="6" id="KW-0687">Ribonucleoprotein</keyword>
<dbReference type="InterPro" id="IPR051733">
    <property type="entry name" value="WD_repeat_DCAF13/WDSOF1"/>
</dbReference>
<keyword evidence="5" id="KW-0539">Nucleus</keyword>
<reference evidence="9 10" key="1">
    <citation type="submission" date="2016-04" db="EMBL/GenBank/DDBJ databases">
        <title>The genome of Intoshia linei affirms orthonectids as highly simplified spiralians.</title>
        <authorList>
            <person name="Mikhailov K.V."/>
            <person name="Slusarev G.S."/>
            <person name="Nikitin M.A."/>
            <person name="Logacheva M.D."/>
            <person name="Penin A."/>
            <person name="Aleoshin V."/>
            <person name="Panchin Y.V."/>
        </authorList>
    </citation>
    <scope>NUCLEOTIDE SEQUENCE [LARGE SCALE GENOMIC DNA]</scope>
    <source>
        <strain evidence="9">Intl2013</strain>
        <tissue evidence="9">Whole animal</tissue>
    </source>
</reference>
<keyword evidence="3" id="KW-0853">WD repeat</keyword>
<comment type="subcellular location">
    <subcellularLocation>
        <location evidence="1">Nucleus</location>
        <location evidence="1">Nucleolus</location>
    </subcellularLocation>
</comment>
<dbReference type="InterPro" id="IPR036322">
    <property type="entry name" value="WD40_repeat_dom_sf"/>
</dbReference>
<sequence length="431" mass="50020">MDYHSTHKSNEFSEYWFTSWCGDRIIKCWSTQKDFLTEEIFSISTKSRLLFMDYCRNSTTFLTSGDKIDVWVDDRSVPTNSLKWGCDSINCSKFNPIETNIIASTCSDNSIILYDLRDSTPMKKMVMDMASNSLCWNPMDPSSLTIANEDYNLYTFDIRNFKKARNVHKDHVSSENTGLILDSTICICPHLKSISAKCFIKNSTNPVLISSNIAKNSSRPKLLHIPDVIYSILNSAVFFKIYKTNLTINVLFLKRQQISFYGIFPITIIKLIDLDYSPTGTEFVSASYDKSLRIFNSNKGHSRDVYTTKRMQRVMCCKWTLDNKFILSGSDETNVRLWKSGASDKMGTLMYREKMHLNYCNSLKNKYKHHPQIKRIANHRHLPKDIYSERKQLRECHDAAEKRFKNKQMNSGKRKIAKVSERKKSIQNVLN</sequence>
<dbReference type="Gene3D" id="2.130.10.10">
    <property type="entry name" value="YVTN repeat-like/Quinoprotein amine dehydrogenase"/>
    <property type="match status" value="2"/>
</dbReference>
<dbReference type="SUPFAM" id="SSF50978">
    <property type="entry name" value="WD40 repeat-like"/>
    <property type="match status" value="1"/>
</dbReference>
<protein>
    <recommendedName>
        <fullName evidence="8">Sof1-like protein domain-containing protein</fullName>
    </recommendedName>
</protein>
<dbReference type="InterPro" id="IPR001680">
    <property type="entry name" value="WD40_rpt"/>
</dbReference>
<dbReference type="AlphaFoldDB" id="A0A177B357"/>
<dbReference type="SMART" id="SM00320">
    <property type="entry name" value="WD40"/>
    <property type="match status" value="3"/>
</dbReference>
<evidence type="ECO:0000256" key="3">
    <source>
        <dbReference type="ARBA" id="ARBA00022574"/>
    </source>
</evidence>